<feature type="compositionally biased region" description="Basic and acidic residues" evidence="1">
    <location>
        <begin position="25"/>
        <end position="47"/>
    </location>
</feature>
<evidence type="ECO:0000313" key="4">
    <source>
        <dbReference type="Proteomes" id="UP000006727"/>
    </source>
</evidence>
<protein>
    <submittedName>
        <fullName evidence="2 3">Uncharacterized protein</fullName>
    </submittedName>
</protein>
<dbReference type="Proteomes" id="UP000006727">
    <property type="component" value="Chromosome 8"/>
</dbReference>
<accession>A0A2K1K7F1</accession>
<name>A0A2K1K7F1_PHYPA</name>
<dbReference type="AlphaFoldDB" id="A0A2K1K7F1"/>
<evidence type="ECO:0000256" key="1">
    <source>
        <dbReference type="SAM" id="MobiDB-lite"/>
    </source>
</evidence>
<gene>
    <name evidence="2" type="ORF">PHYPA_011599</name>
</gene>
<feature type="compositionally biased region" description="Basic and acidic residues" evidence="1">
    <location>
        <begin position="9"/>
        <end position="18"/>
    </location>
</feature>
<dbReference type="Gramene" id="Pp3c8_15740V3.1">
    <property type="protein sequence ID" value="Pp3c8_15740V3.1"/>
    <property type="gene ID" value="Pp3c8_15740"/>
</dbReference>
<dbReference type="InParanoid" id="A0A2K1K7F1"/>
<reference evidence="3" key="3">
    <citation type="submission" date="2020-12" db="UniProtKB">
        <authorList>
            <consortium name="EnsemblPlants"/>
        </authorList>
    </citation>
    <scope>IDENTIFICATION</scope>
</reference>
<reference evidence="2 4" key="2">
    <citation type="journal article" date="2018" name="Plant J.">
        <title>The Physcomitrella patens chromosome-scale assembly reveals moss genome structure and evolution.</title>
        <authorList>
            <person name="Lang D."/>
            <person name="Ullrich K.K."/>
            <person name="Murat F."/>
            <person name="Fuchs J."/>
            <person name="Jenkins J."/>
            <person name="Haas F.B."/>
            <person name="Piednoel M."/>
            <person name="Gundlach H."/>
            <person name="Van Bel M."/>
            <person name="Meyberg R."/>
            <person name="Vives C."/>
            <person name="Morata J."/>
            <person name="Symeonidi A."/>
            <person name="Hiss M."/>
            <person name="Muchero W."/>
            <person name="Kamisugi Y."/>
            <person name="Saleh O."/>
            <person name="Blanc G."/>
            <person name="Decker E.L."/>
            <person name="van Gessel N."/>
            <person name="Grimwood J."/>
            <person name="Hayes R.D."/>
            <person name="Graham S.W."/>
            <person name="Gunter L.E."/>
            <person name="McDaniel S.F."/>
            <person name="Hoernstein S.N.W."/>
            <person name="Larsson A."/>
            <person name="Li F.W."/>
            <person name="Perroud P.F."/>
            <person name="Phillips J."/>
            <person name="Ranjan P."/>
            <person name="Rokshar D.S."/>
            <person name="Rothfels C.J."/>
            <person name="Schneider L."/>
            <person name="Shu S."/>
            <person name="Stevenson D.W."/>
            <person name="Thummler F."/>
            <person name="Tillich M."/>
            <person name="Villarreal Aguilar J.C."/>
            <person name="Widiez T."/>
            <person name="Wong G.K."/>
            <person name="Wymore A."/>
            <person name="Zhang Y."/>
            <person name="Zimmer A.D."/>
            <person name="Quatrano R.S."/>
            <person name="Mayer K.F.X."/>
            <person name="Goodstein D."/>
            <person name="Casacuberta J.M."/>
            <person name="Vandepoele K."/>
            <person name="Reski R."/>
            <person name="Cuming A.C."/>
            <person name="Tuskan G.A."/>
            <person name="Maumus F."/>
            <person name="Salse J."/>
            <person name="Schmutz J."/>
            <person name="Rensing S.A."/>
        </authorList>
    </citation>
    <scope>NUCLEOTIDE SEQUENCE [LARGE SCALE GENOMIC DNA]</scope>
    <source>
        <strain evidence="3 4">cv. Gransden 2004</strain>
    </source>
</reference>
<dbReference type="EMBL" id="ABEU02000008">
    <property type="protein sequence ID" value="PNR49703.1"/>
    <property type="molecule type" value="Genomic_DNA"/>
</dbReference>
<reference evidence="2 4" key="1">
    <citation type="journal article" date="2008" name="Science">
        <title>The Physcomitrella genome reveals evolutionary insights into the conquest of land by plants.</title>
        <authorList>
            <person name="Rensing S."/>
            <person name="Lang D."/>
            <person name="Zimmer A."/>
            <person name="Terry A."/>
            <person name="Salamov A."/>
            <person name="Shapiro H."/>
            <person name="Nishiyama T."/>
            <person name="Perroud P.-F."/>
            <person name="Lindquist E."/>
            <person name="Kamisugi Y."/>
            <person name="Tanahashi T."/>
            <person name="Sakakibara K."/>
            <person name="Fujita T."/>
            <person name="Oishi K."/>
            <person name="Shin-I T."/>
            <person name="Kuroki Y."/>
            <person name="Toyoda A."/>
            <person name="Suzuki Y."/>
            <person name="Hashimoto A."/>
            <person name="Yamaguchi K."/>
            <person name="Sugano A."/>
            <person name="Kohara Y."/>
            <person name="Fujiyama A."/>
            <person name="Anterola A."/>
            <person name="Aoki S."/>
            <person name="Ashton N."/>
            <person name="Barbazuk W.B."/>
            <person name="Barker E."/>
            <person name="Bennetzen J."/>
            <person name="Bezanilla M."/>
            <person name="Blankenship R."/>
            <person name="Cho S.H."/>
            <person name="Dutcher S."/>
            <person name="Estelle M."/>
            <person name="Fawcett J.A."/>
            <person name="Gundlach H."/>
            <person name="Hanada K."/>
            <person name="Heyl A."/>
            <person name="Hicks K.A."/>
            <person name="Hugh J."/>
            <person name="Lohr M."/>
            <person name="Mayer K."/>
            <person name="Melkozernov A."/>
            <person name="Murata T."/>
            <person name="Nelson D."/>
            <person name="Pils B."/>
            <person name="Prigge M."/>
            <person name="Reiss B."/>
            <person name="Renner T."/>
            <person name="Rombauts S."/>
            <person name="Rushton P."/>
            <person name="Sanderfoot A."/>
            <person name="Schween G."/>
            <person name="Shiu S.-H."/>
            <person name="Stueber K."/>
            <person name="Theodoulou F.L."/>
            <person name="Tu H."/>
            <person name="Van de Peer Y."/>
            <person name="Verrier P.J."/>
            <person name="Waters E."/>
            <person name="Wood A."/>
            <person name="Yang L."/>
            <person name="Cove D."/>
            <person name="Cuming A."/>
            <person name="Hasebe M."/>
            <person name="Lucas S."/>
            <person name="Mishler D.B."/>
            <person name="Reski R."/>
            <person name="Grigoriev I."/>
            <person name="Quatrano R.S."/>
            <person name="Boore J.L."/>
        </authorList>
    </citation>
    <scope>NUCLEOTIDE SEQUENCE [LARGE SCALE GENOMIC DNA]</scope>
    <source>
        <strain evidence="3 4">cv. Gransden 2004</strain>
    </source>
</reference>
<dbReference type="EnsemblPlants" id="Pp3c8_15740V3.1">
    <property type="protein sequence ID" value="Pp3c8_15740V3.1"/>
    <property type="gene ID" value="Pp3c8_15740"/>
</dbReference>
<evidence type="ECO:0000313" key="3">
    <source>
        <dbReference type="EnsemblPlants" id="Pp3c8_15740V3.1"/>
    </source>
</evidence>
<feature type="compositionally biased region" description="Basic and acidic residues" evidence="1">
    <location>
        <begin position="58"/>
        <end position="67"/>
    </location>
</feature>
<proteinExistence type="predicted"/>
<feature type="compositionally biased region" description="Polar residues" evidence="1">
    <location>
        <begin position="68"/>
        <end position="79"/>
    </location>
</feature>
<feature type="compositionally biased region" description="Basic and acidic residues" evidence="1">
    <location>
        <begin position="97"/>
        <end position="108"/>
    </location>
</feature>
<evidence type="ECO:0000313" key="2">
    <source>
        <dbReference type="EMBL" id="PNR49703.1"/>
    </source>
</evidence>
<dbReference type="PaxDb" id="3218-PP1S114_47V6.1"/>
<keyword evidence="4" id="KW-1185">Reference proteome</keyword>
<feature type="region of interest" description="Disordered" evidence="1">
    <location>
        <begin position="1"/>
        <end position="108"/>
    </location>
</feature>
<organism evidence="2">
    <name type="scientific">Physcomitrium patens</name>
    <name type="common">Spreading-leaved earth moss</name>
    <name type="synonym">Physcomitrella patens</name>
    <dbReference type="NCBI Taxonomy" id="3218"/>
    <lineage>
        <taxon>Eukaryota</taxon>
        <taxon>Viridiplantae</taxon>
        <taxon>Streptophyta</taxon>
        <taxon>Embryophyta</taxon>
        <taxon>Bryophyta</taxon>
        <taxon>Bryophytina</taxon>
        <taxon>Bryopsida</taxon>
        <taxon>Funariidae</taxon>
        <taxon>Funariales</taxon>
        <taxon>Funariaceae</taxon>
        <taxon>Physcomitrium</taxon>
    </lineage>
</organism>
<sequence length="108" mass="12097">MQASTGRGSRAEPTKDLHSFVSLNSEERHSKGDFEIRPLHFPTEGEYRPTPLQYEDEVLFKGIKDTKPTGSDESFNLGDNRTAPPTLLEQQTLNSPPERDITSDITHG</sequence>